<evidence type="ECO:0000313" key="2">
    <source>
        <dbReference type="EMBL" id="KAF3966189.1"/>
    </source>
</evidence>
<gene>
    <name evidence="2" type="ORF">CMV_009689</name>
</gene>
<feature type="compositionally biased region" description="Basic and acidic residues" evidence="1">
    <location>
        <begin position="58"/>
        <end position="94"/>
    </location>
</feature>
<evidence type="ECO:0000256" key="1">
    <source>
        <dbReference type="SAM" id="MobiDB-lite"/>
    </source>
</evidence>
<organism evidence="2 3">
    <name type="scientific">Castanea mollissima</name>
    <name type="common">Chinese chestnut</name>
    <dbReference type="NCBI Taxonomy" id="60419"/>
    <lineage>
        <taxon>Eukaryota</taxon>
        <taxon>Viridiplantae</taxon>
        <taxon>Streptophyta</taxon>
        <taxon>Embryophyta</taxon>
        <taxon>Tracheophyta</taxon>
        <taxon>Spermatophyta</taxon>
        <taxon>Magnoliopsida</taxon>
        <taxon>eudicotyledons</taxon>
        <taxon>Gunneridae</taxon>
        <taxon>Pentapetalae</taxon>
        <taxon>rosids</taxon>
        <taxon>fabids</taxon>
        <taxon>Fagales</taxon>
        <taxon>Fagaceae</taxon>
        <taxon>Castanea</taxon>
    </lineage>
</organism>
<keyword evidence="3" id="KW-1185">Reference proteome</keyword>
<accession>A0A8J4RDZ0</accession>
<reference evidence="2" key="1">
    <citation type="submission" date="2020-03" db="EMBL/GenBank/DDBJ databases">
        <title>Castanea mollissima Vanexum genome sequencing.</title>
        <authorList>
            <person name="Staton M."/>
        </authorList>
    </citation>
    <scope>NUCLEOTIDE SEQUENCE</scope>
    <source>
        <tissue evidence="2">Leaf</tissue>
    </source>
</reference>
<dbReference type="EMBL" id="JRKL02001079">
    <property type="protein sequence ID" value="KAF3966189.1"/>
    <property type="molecule type" value="Genomic_DNA"/>
</dbReference>
<evidence type="ECO:0000313" key="3">
    <source>
        <dbReference type="Proteomes" id="UP000737018"/>
    </source>
</evidence>
<feature type="region of interest" description="Disordered" evidence="1">
    <location>
        <begin position="50"/>
        <end position="94"/>
    </location>
</feature>
<proteinExistence type="predicted"/>
<protein>
    <submittedName>
        <fullName evidence="2">Uncharacterized protein</fullName>
    </submittedName>
</protein>
<dbReference type="Proteomes" id="UP000737018">
    <property type="component" value="Unassembled WGS sequence"/>
</dbReference>
<comment type="caution">
    <text evidence="2">The sequence shown here is derived from an EMBL/GenBank/DDBJ whole genome shotgun (WGS) entry which is preliminary data.</text>
</comment>
<sequence>MRRSCNQNMYFSNNSGFAILSLKTERPVWVCTAPDNWQLVIIAEGLDGEDARRRRRSEARQRRRSTEKTLAGEDAVRLDGEDARRRRCSPEKTQ</sequence>
<dbReference type="AlphaFoldDB" id="A0A8J4RDZ0"/>
<name>A0A8J4RDZ0_9ROSI</name>